<reference evidence="1 2" key="1">
    <citation type="submission" date="2019-09" db="EMBL/GenBank/DDBJ databases">
        <authorList>
            <person name="Depoorter E."/>
        </authorList>
    </citation>
    <scope>NUCLEOTIDE SEQUENCE [LARGE SCALE GENOMIC DNA]</scope>
    <source>
        <strain evidence="1">LMG 13014</strain>
    </source>
</reference>
<name>A0A6P2TD61_9BURK</name>
<organism evidence="1 2">
    <name type="scientific">Burkholderia aenigmatica</name>
    <dbReference type="NCBI Taxonomy" id="2015348"/>
    <lineage>
        <taxon>Bacteria</taxon>
        <taxon>Pseudomonadati</taxon>
        <taxon>Pseudomonadota</taxon>
        <taxon>Betaproteobacteria</taxon>
        <taxon>Burkholderiales</taxon>
        <taxon>Burkholderiaceae</taxon>
        <taxon>Burkholderia</taxon>
        <taxon>Burkholderia cepacia complex</taxon>
    </lineage>
</organism>
<proteinExistence type="predicted"/>
<dbReference type="EMBL" id="CABVQC010000120">
    <property type="protein sequence ID" value="VWC53701.1"/>
    <property type="molecule type" value="Genomic_DNA"/>
</dbReference>
<dbReference type="AlphaFoldDB" id="A0A6P2TD61"/>
<dbReference type="Proteomes" id="UP000494261">
    <property type="component" value="Unassembled WGS sequence"/>
</dbReference>
<protein>
    <submittedName>
        <fullName evidence="1">Uncharacterized protein</fullName>
    </submittedName>
</protein>
<evidence type="ECO:0000313" key="1">
    <source>
        <dbReference type="EMBL" id="VWC53701.1"/>
    </source>
</evidence>
<sequence>MRRNQRLGILLRRVVIRVVPPYQGEIPIQGGSENPGVFPAGYRCSIPLVKAGPPAQAQQHPGI</sequence>
<accession>A0A6P2TD61</accession>
<evidence type="ECO:0000313" key="2">
    <source>
        <dbReference type="Proteomes" id="UP000494261"/>
    </source>
</evidence>
<gene>
    <name evidence="1" type="ORF">BLA13014_08247</name>
</gene>